<evidence type="ECO:0000313" key="2">
    <source>
        <dbReference type="Proteomes" id="UP001291687"/>
    </source>
</evidence>
<comment type="caution">
    <text evidence="1">The sequence shown here is derived from an EMBL/GenBank/DDBJ whole genome shotgun (WGS) entry which is preliminary data.</text>
</comment>
<reference evidence="1 2" key="1">
    <citation type="submission" date="2023-03" db="EMBL/GenBank/DDBJ databases">
        <title>Host association and intracellularity evolved multiple times independently in the Rickettsiales.</title>
        <authorList>
            <person name="Castelli M."/>
            <person name="Nardi T."/>
            <person name="Gammuto L."/>
            <person name="Bellinzona G."/>
            <person name="Sabaneyeva E."/>
            <person name="Potekhin A."/>
            <person name="Serra V."/>
            <person name="Petroni G."/>
            <person name="Sassera D."/>
        </authorList>
    </citation>
    <scope>NUCLEOTIDE SEQUENCE [LARGE SCALE GENOMIC DNA]</scope>
    <source>
        <strain evidence="1 2">Sr 2-6</strain>
    </source>
</reference>
<proteinExistence type="predicted"/>
<sequence length="39" mass="4396">MSKVLENPVQSILEKTAINMLKDKIDLKFISLVTGFSED</sequence>
<protein>
    <submittedName>
        <fullName evidence="1">Uncharacterized protein</fullName>
    </submittedName>
</protein>
<organism evidence="1 2">
    <name type="scientific">Candidatus Megaera venefica</name>
    <dbReference type="NCBI Taxonomy" id="2055910"/>
    <lineage>
        <taxon>Bacteria</taxon>
        <taxon>Pseudomonadati</taxon>
        <taxon>Pseudomonadota</taxon>
        <taxon>Alphaproteobacteria</taxon>
        <taxon>Rickettsiales</taxon>
        <taxon>Rickettsiaceae</taxon>
        <taxon>Candidatus Megaera</taxon>
    </lineage>
</organism>
<accession>A0ABU5NBP2</accession>
<keyword evidence="2" id="KW-1185">Reference proteome</keyword>
<gene>
    <name evidence="1" type="ORF">Megvenef_00503</name>
</gene>
<evidence type="ECO:0000313" key="1">
    <source>
        <dbReference type="EMBL" id="MEA0970537.1"/>
    </source>
</evidence>
<name>A0ABU5NBP2_9RICK</name>
<dbReference type="EMBL" id="JARJFB010000025">
    <property type="protein sequence ID" value="MEA0970537.1"/>
    <property type="molecule type" value="Genomic_DNA"/>
</dbReference>
<dbReference type="Proteomes" id="UP001291687">
    <property type="component" value="Unassembled WGS sequence"/>
</dbReference>